<dbReference type="PATRIC" id="fig|1236703.3.peg.686"/>
<comment type="caution">
    <text evidence="5">The sequence shown here is derived from an EMBL/GenBank/DDBJ whole genome shotgun (WGS) entry which is preliminary data.</text>
</comment>
<dbReference type="Gene3D" id="2.40.30.170">
    <property type="match status" value="1"/>
</dbReference>
<dbReference type="AlphaFoldDB" id="S3DZL2"/>
<dbReference type="InterPro" id="IPR058637">
    <property type="entry name" value="YknX-like_C"/>
</dbReference>
<comment type="similarity">
    <text evidence="1">Belongs to the membrane fusion protein (MFP) (TC 8.A.1) family.</text>
</comment>
<feature type="domain" description="CusB-like beta-barrel" evidence="3">
    <location>
        <begin position="190"/>
        <end position="261"/>
    </location>
</feature>
<gene>
    <name evidence="5" type="ORF">O1U_0671</name>
</gene>
<dbReference type="eggNOG" id="COG0845">
    <property type="taxonomic scope" value="Bacteria"/>
</dbReference>
<evidence type="ECO:0000313" key="6">
    <source>
        <dbReference type="Proteomes" id="UP000053688"/>
    </source>
</evidence>
<dbReference type="GO" id="GO:1990281">
    <property type="term" value="C:efflux pump complex"/>
    <property type="evidence" value="ECO:0007669"/>
    <property type="project" value="TreeGrafter"/>
</dbReference>
<name>S3DZL2_9GAMM</name>
<dbReference type="InterPro" id="IPR006143">
    <property type="entry name" value="RND_pump_MFP"/>
</dbReference>
<keyword evidence="6" id="KW-1185">Reference proteome</keyword>
<dbReference type="PANTHER" id="PTHR30469">
    <property type="entry name" value="MULTIDRUG RESISTANCE PROTEIN MDTA"/>
    <property type="match status" value="1"/>
</dbReference>
<evidence type="ECO:0000259" key="2">
    <source>
        <dbReference type="Pfam" id="PF25917"/>
    </source>
</evidence>
<dbReference type="FunFam" id="2.40.30.170:FF:000010">
    <property type="entry name" value="Efflux RND transporter periplasmic adaptor subunit"/>
    <property type="match status" value="1"/>
</dbReference>
<evidence type="ECO:0000313" key="5">
    <source>
        <dbReference type="EMBL" id="EPE37371.1"/>
    </source>
</evidence>
<evidence type="ECO:0000259" key="3">
    <source>
        <dbReference type="Pfam" id="PF25954"/>
    </source>
</evidence>
<organism evidence="5 6">
    <name type="scientific">Candidatus Photodesmus katoptron Akat1</name>
    <dbReference type="NCBI Taxonomy" id="1236703"/>
    <lineage>
        <taxon>Bacteria</taxon>
        <taxon>Pseudomonadati</taxon>
        <taxon>Pseudomonadota</taxon>
        <taxon>Gammaproteobacteria</taxon>
        <taxon>Vibrionales</taxon>
        <taxon>Vibrionaceae</taxon>
        <taxon>Candidatus Photodesmus</taxon>
    </lineage>
</organism>
<dbReference type="InterPro" id="IPR058625">
    <property type="entry name" value="MdtA-like_BSH"/>
</dbReference>
<dbReference type="STRING" id="28176.CF66_0115"/>
<dbReference type="Pfam" id="PF25989">
    <property type="entry name" value="YknX_C"/>
    <property type="match status" value="1"/>
</dbReference>
<proteinExistence type="inferred from homology"/>
<reference evidence="5 6" key="1">
    <citation type="journal article" date="2014" name="Environ. Microbiol.">
        <title>Genomic signatures of obligate host dependence in the luminous bacterial symbiont of a vertebrate.</title>
        <authorList>
            <person name="Hendry T.A."/>
            <person name="de Wet J.R."/>
            <person name="Dunlap P.V."/>
        </authorList>
    </citation>
    <scope>NUCLEOTIDE SEQUENCE [LARGE SCALE GENOMIC DNA]</scope>
    <source>
        <strain evidence="5 6">Akat1</strain>
    </source>
</reference>
<evidence type="ECO:0000259" key="4">
    <source>
        <dbReference type="Pfam" id="PF25989"/>
    </source>
</evidence>
<feature type="domain" description="Multidrug resistance protein MdtA-like barrel-sandwich hybrid" evidence="2">
    <location>
        <begin position="57"/>
        <end position="180"/>
    </location>
</feature>
<dbReference type="Pfam" id="PF25917">
    <property type="entry name" value="BSH_RND"/>
    <property type="match status" value="1"/>
</dbReference>
<dbReference type="PANTHER" id="PTHR30469:SF13">
    <property type="entry name" value="HAE1 FAMILY EFFLUX PUMP MFP COMPONENT"/>
    <property type="match status" value="1"/>
</dbReference>
<sequence>MIKKIITFLVFYILVLTVHAKKSLDDFQRITVVTGQVQVNEIPQSLSLYGKLKSNESVLISSEITGKVDEIAIKENQVVKQGQLLFRLDDSKIQESIREAKVHFKNQNRILKEFKQLLQKGAITKTKVDYQKANVEIAKSRLAAHEVSLKQFHIIAPFSGTIGLVDLNRGELVRVGDKLFTLDNLSIMQLDVQVPEIYLSMINVGMEVIANTNAWKSEQFVGKVTAIDSHIDKDTLTLTVRIHFENNFMKLKPGMLMSVNMLFSPIKALVIPVEAIEYSGTKRFVYIVDKNSKAIRTEVVLGSHVGNNSILIKQGLQIGQKIIVQGIVKVRDGMIIHELN</sequence>
<protein>
    <submittedName>
        <fullName evidence="5">Efflux transporter, MFP subunit</fullName>
    </submittedName>
</protein>
<dbReference type="EMBL" id="AMSD01000002">
    <property type="protein sequence ID" value="EPE37371.1"/>
    <property type="molecule type" value="Genomic_DNA"/>
</dbReference>
<evidence type="ECO:0000256" key="1">
    <source>
        <dbReference type="ARBA" id="ARBA00009477"/>
    </source>
</evidence>
<dbReference type="RefSeq" id="WP_016504003.1">
    <property type="nucleotide sequence ID" value="NZ_AMSD01000002.1"/>
</dbReference>
<dbReference type="Gene3D" id="2.40.50.100">
    <property type="match status" value="1"/>
</dbReference>
<dbReference type="InterPro" id="IPR058792">
    <property type="entry name" value="Beta-barrel_RND_2"/>
</dbReference>
<dbReference type="Proteomes" id="UP000053688">
    <property type="component" value="Unassembled WGS sequence"/>
</dbReference>
<dbReference type="Pfam" id="PF25954">
    <property type="entry name" value="Beta-barrel_RND_2"/>
    <property type="match status" value="1"/>
</dbReference>
<dbReference type="GO" id="GO:0015562">
    <property type="term" value="F:efflux transmembrane transporter activity"/>
    <property type="evidence" value="ECO:0007669"/>
    <property type="project" value="TreeGrafter"/>
</dbReference>
<feature type="domain" description="YknX-like C-terminal permuted SH3-like" evidence="4">
    <location>
        <begin position="268"/>
        <end position="336"/>
    </location>
</feature>
<dbReference type="Gene3D" id="1.10.287.470">
    <property type="entry name" value="Helix hairpin bin"/>
    <property type="match status" value="1"/>
</dbReference>
<dbReference type="SUPFAM" id="SSF111369">
    <property type="entry name" value="HlyD-like secretion proteins"/>
    <property type="match status" value="1"/>
</dbReference>
<dbReference type="Gene3D" id="2.40.420.20">
    <property type="match status" value="1"/>
</dbReference>
<dbReference type="NCBIfam" id="TIGR01730">
    <property type="entry name" value="RND_mfp"/>
    <property type="match status" value="1"/>
</dbReference>
<accession>S3DZL2</accession>